<protein>
    <submittedName>
        <fullName evidence="2">Uncharacterized protein</fullName>
    </submittedName>
</protein>
<reference evidence="2" key="2">
    <citation type="submission" date="2021-12" db="EMBL/GenBank/DDBJ databases">
        <title>Resequencing data analysis of finger millet.</title>
        <authorList>
            <person name="Hatakeyama M."/>
            <person name="Aluri S."/>
            <person name="Balachadran M.T."/>
            <person name="Sivarajan S.R."/>
            <person name="Poveda L."/>
            <person name="Shimizu-Inatsugi R."/>
            <person name="Schlapbach R."/>
            <person name="Sreeman S.M."/>
            <person name="Shimizu K.K."/>
        </authorList>
    </citation>
    <scope>NUCLEOTIDE SEQUENCE</scope>
</reference>
<evidence type="ECO:0000256" key="1">
    <source>
        <dbReference type="SAM" id="MobiDB-lite"/>
    </source>
</evidence>
<comment type="caution">
    <text evidence="2">The sequence shown here is derived from an EMBL/GenBank/DDBJ whole genome shotgun (WGS) entry which is preliminary data.</text>
</comment>
<evidence type="ECO:0000313" key="2">
    <source>
        <dbReference type="EMBL" id="GJN40028.1"/>
    </source>
</evidence>
<sequence>MAKLPICRTWWRGGGHDIVTRLDAVELHLTRHHGHQLCHCLDEPKLHVSCQHITVHDPGCTTATEAREGGGRLPPPPRRAGLRQATIA</sequence>
<dbReference type="Proteomes" id="UP001054889">
    <property type="component" value="Unassembled WGS sequence"/>
</dbReference>
<dbReference type="EMBL" id="BQKI01000101">
    <property type="protein sequence ID" value="GJN40028.1"/>
    <property type="molecule type" value="Genomic_DNA"/>
</dbReference>
<gene>
    <name evidence="2" type="primary">gb29190</name>
    <name evidence="2" type="ORF">PR202_gb29190</name>
</gene>
<organism evidence="2 3">
    <name type="scientific">Eleusine coracana subsp. coracana</name>
    <dbReference type="NCBI Taxonomy" id="191504"/>
    <lineage>
        <taxon>Eukaryota</taxon>
        <taxon>Viridiplantae</taxon>
        <taxon>Streptophyta</taxon>
        <taxon>Embryophyta</taxon>
        <taxon>Tracheophyta</taxon>
        <taxon>Spermatophyta</taxon>
        <taxon>Magnoliopsida</taxon>
        <taxon>Liliopsida</taxon>
        <taxon>Poales</taxon>
        <taxon>Poaceae</taxon>
        <taxon>PACMAD clade</taxon>
        <taxon>Chloridoideae</taxon>
        <taxon>Cynodonteae</taxon>
        <taxon>Eleusininae</taxon>
        <taxon>Eleusine</taxon>
    </lineage>
</organism>
<name>A0AAV5FZ23_ELECO</name>
<proteinExistence type="predicted"/>
<feature type="region of interest" description="Disordered" evidence="1">
    <location>
        <begin position="63"/>
        <end position="88"/>
    </location>
</feature>
<keyword evidence="3" id="KW-1185">Reference proteome</keyword>
<accession>A0AAV5FZ23</accession>
<dbReference type="AlphaFoldDB" id="A0AAV5FZ23"/>
<reference evidence="2" key="1">
    <citation type="journal article" date="2018" name="DNA Res.">
        <title>Multiple hybrid de novo genome assembly of finger millet, an orphan allotetraploid crop.</title>
        <authorList>
            <person name="Hatakeyama M."/>
            <person name="Aluri S."/>
            <person name="Balachadran M.T."/>
            <person name="Sivarajan S.R."/>
            <person name="Patrignani A."/>
            <person name="Gruter S."/>
            <person name="Poveda L."/>
            <person name="Shimizu-Inatsugi R."/>
            <person name="Baeten J."/>
            <person name="Francoijs K.J."/>
            <person name="Nataraja K.N."/>
            <person name="Reddy Y.A.N."/>
            <person name="Phadnis S."/>
            <person name="Ravikumar R.L."/>
            <person name="Schlapbach R."/>
            <person name="Sreeman S.M."/>
            <person name="Shimizu K.K."/>
        </authorList>
    </citation>
    <scope>NUCLEOTIDE SEQUENCE</scope>
</reference>
<evidence type="ECO:0000313" key="3">
    <source>
        <dbReference type="Proteomes" id="UP001054889"/>
    </source>
</evidence>